<proteinExistence type="predicted"/>
<sequence>MEPIKFRDATEADLSKIVEIYNSTVASRMSTADTESVSVESRKKWFYEHGHTRPLWIAEDGNNNVVGWISFQSFYGRPAYNATVEISIYIDATHRGKGLGKKLLEHCIAAAPSLQIKTLIGFIFAHNEPSLRLFKNFGFEEWGNLPNIAILDNQERGLKILGKRVD</sequence>
<dbReference type="EMBL" id="CP043450">
    <property type="protein sequence ID" value="QEM13169.1"/>
    <property type="molecule type" value="Genomic_DNA"/>
</dbReference>
<dbReference type="Gene3D" id="3.40.630.30">
    <property type="match status" value="1"/>
</dbReference>
<dbReference type="GO" id="GO:0016747">
    <property type="term" value="F:acyltransferase activity, transferring groups other than amino-acyl groups"/>
    <property type="evidence" value="ECO:0007669"/>
    <property type="project" value="InterPro"/>
</dbReference>
<dbReference type="InterPro" id="IPR016181">
    <property type="entry name" value="Acyl_CoA_acyltransferase"/>
</dbReference>
<gene>
    <name evidence="4" type="ORF">DEO27_025215</name>
</gene>
<dbReference type="Proteomes" id="UP000251402">
    <property type="component" value="Chromosome"/>
</dbReference>
<keyword evidence="1" id="KW-0808">Transferase</keyword>
<dbReference type="PANTHER" id="PTHR43072">
    <property type="entry name" value="N-ACETYLTRANSFERASE"/>
    <property type="match status" value="1"/>
</dbReference>
<dbReference type="OrthoDB" id="9799096at2"/>
<dbReference type="Pfam" id="PF00583">
    <property type="entry name" value="Acetyltransf_1"/>
    <property type="match status" value="1"/>
</dbReference>
<dbReference type="RefSeq" id="WP_112568236.1">
    <property type="nucleotide sequence ID" value="NZ_CP043450.1"/>
</dbReference>
<dbReference type="SUPFAM" id="SSF55729">
    <property type="entry name" value="Acyl-CoA N-acyltransferases (Nat)"/>
    <property type="match status" value="1"/>
</dbReference>
<evidence type="ECO:0000313" key="5">
    <source>
        <dbReference type="Proteomes" id="UP000251402"/>
    </source>
</evidence>
<dbReference type="PROSITE" id="PS51186">
    <property type="entry name" value="GNAT"/>
    <property type="match status" value="1"/>
</dbReference>
<dbReference type="CDD" id="cd04301">
    <property type="entry name" value="NAT_SF"/>
    <property type="match status" value="1"/>
</dbReference>
<dbReference type="AlphaFoldDB" id="A0A5C1I5G2"/>
<feature type="domain" description="N-acetyltransferase" evidence="3">
    <location>
        <begin position="4"/>
        <end position="157"/>
    </location>
</feature>
<accession>A0A5C1I5G2</accession>
<keyword evidence="2" id="KW-0012">Acyltransferase</keyword>
<evidence type="ECO:0000256" key="1">
    <source>
        <dbReference type="ARBA" id="ARBA00022679"/>
    </source>
</evidence>
<dbReference type="PANTHER" id="PTHR43072:SF23">
    <property type="entry name" value="UPF0039 PROTEIN C11D3.02C"/>
    <property type="match status" value="1"/>
</dbReference>
<evidence type="ECO:0000259" key="3">
    <source>
        <dbReference type="PROSITE" id="PS51186"/>
    </source>
</evidence>
<organism evidence="4 5">
    <name type="scientific">Mucilaginibacter rubeus</name>
    <dbReference type="NCBI Taxonomy" id="2027860"/>
    <lineage>
        <taxon>Bacteria</taxon>
        <taxon>Pseudomonadati</taxon>
        <taxon>Bacteroidota</taxon>
        <taxon>Sphingobacteriia</taxon>
        <taxon>Sphingobacteriales</taxon>
        <taxon>Sphingobacteriaceae</taxon>
        <taxon>Mucilaginibacter</taxon>
    </lineage>
</organism>
<keyword evidence="5" id="KW-1185">Reference proteome</keyword>
<dbReference type="InterPro" id="IPR000182">
    <property type="entry name" value="GNAT_dom"/>
</dbReference>
<dbReference type="KEGG" id="mrub:DEO27_025215"/>
<reference evidence="4" key="1">
    <citation type="submission" date="2019-08" db="EMBL/GenBank/DDBJ databases">
        <title>Comparative genome analysis confer to the adaptation heavy metal polluted environment.</title>
        <authorList>
            <person name="Li Y."/>
        </authorList>
    </citation>
    <scope>NUCLEOTIDE SEQUENCE [LARGE SCALE GENOMIC DNA]</scope>
    <source>
        <strain evidence="4">P1</strain>
    </source>
</reference>
<evidence type="ECO:0000313" key="4">
    <source>
        <dbReference type="EMBL" id="QEM13169.1"/>
    </source>
</evidence>
<evidence type="ECO:0000256" key="2">
    <source>
        <dbReference type="ARBA" id="ARBA00023315"/>
    </source>
</evidence>
<protein>
    <submittedName>
        <fullName evidence="4">N-acetyltransferase family protein</fullName>
    </submittedName>
</protein>
<name>A0A5C1I5G2_9SPHI</name>